<sequence length="306" mass="35732">MDGTAAVSRSKKIRNDKEDQRQDAKRLRNAGESYKDRSGGFIQSKIFHNVDCTCRKMCFQKRRECERKQLFKVFWKMEDFGKQNAYLLSDERLSGALKNYREGKPPGEDLRRRKLSPRKIDPHKITFIEQHINNFPVSESQYTRNDNVNRKYFSPLLNIRKMYDLYKEACLKGNMEFVKENDNDDESMPESSNIKTATNDFESTLDKNEAEVSRTSYCRPKRRKLIYENFQDREGNSRLEGHRTTTTTSRPTIIITTTTTNVQRPGLRHPASDSRYGMRAGSSPHEERNFLMKFRPVYGTGAHPAS</sequence>
<gene>
    <name evidence="2" type="ORF">ANN_22682</name>
</gene>
<organism evidence="2 3">
    <name type="scientific">Periplaneta americana</name>
    <name type="common">American cockroach</name>
    <name type="synonym">Blatta americana</name>
    <dbReference type="NCBI Taxonomy" id="6978"/>
    <lineage>
        <taxon>Eukaryota</taxon>
        <taxon>Metazoa</taxon>
        <taxon>Ecdysozoa</taxon>
        <taxon>Arthropoda</taxon>
        <taxon>Hexapoda</taxon>
        <taxon>Insecta</taxon>
        <taxon>Pterygota</taxon>
        <taxon>Neoptera</taxon>
        <taxon>Polyneoptera</taxon>
        <taxon>Dictyoptera</taxon>
        <taxon>Blattodea</taxon>
        <taxon>Blattoidea</taxon>
        <taxon>Blattidae</taxon>
        <taxon>Blattinae</taxon>
        <taxon>Periplaneta</taxon>
    </lineage>
</organism>
<accession>A0ABQ8S8V7</accession>
<reference evidence="2 3" key="1">
    <citation type="journal article" date="2022" name="Allergy">
        <title>Genome assembly and annotation of Periplaneta americana reveal a comprehensive cockroach allergen profile.</title>
        <authorList>
            <person name="Wang L."/>
            <person name="Xiong Q."/>
            <person name="Saelim N."/>
            <person name="Wang L."/>
            <person name="Nong W."/>
            <person name="Wan A.T."/>
            <person name="Shi M."/>
            <person name="Liu X."/>
            <person name="Cao Q."/>
            <person name="Hui J.H.L."/>
            <person name="Sookrung N."/>
            <person name="Leung T.F."/>
            <person name="Tungtrongchitr A."/>
            <person name="Tsui S.K.W."/>
        </authorList>
    </citation>
    <scope>NUCLEOTIDE SEQUENCE [LARGE SCALE GENOMIC DNA]</scope>
    <source>
        <strain evidence="2">PWHHKU_190912</strain>
    </source>
</reference>
<feature type="region of interest" description="Disordered" evidence="1">
    <location>
        <begin position="1"/>
        <end position="35"/>
    </location>
</feature>
<evidence type="ECO:0000313" key="2">
    <source>
        <dbReference type="EMBL" id="KAJ4430466.1"/>
    </source>
</evidence>
<dbReference type="PANTHER" id="PTHR10773">
    <property type="entry name" value="DNA-DIRECTED RNA POLYMERASES I, II, AND III SUBUNIT RPABC2"/>
    <property type="match status" value="1"/>
</dbReference>
<evidence type="ECO:0000313" key="3">
    <source>
        <dbReference type="Proteomes" id="UP001148838"/>
    </source>
</evidence>
<dbReference type="PANTHER" id="PTHR10773:SF19">
    <property type="match status" value="1"/>
</dbReference>
<feature type="region of interest" description="Disordered" evidence="1">
    <location>
        <begin position="262"/>
        <end position="284"/>
    </location>
</feature>
<evidence type="ECO:0000256" key="1">
    <source>
        <dbReference type="SAM" id="MobiDB-lite"/>
    </source>
</evidence>
<dbReference type="EMBL" id="JAJSOF020000033">
    <property type="protein sequence ID" value="KAJ4430466.1"/>
    <property type="molecule type" value="Genomic_DNA"/>
</dbReference>
<proteinExistence type="predicted"/>
<name>A0ABQ8S8V7_PERAM</name>
<feature type="compositionally biased region" description="Basic and acidic residues" evidence="1">
    <location>
        <begin position="13"/>
        <end position="26"/>
    </location>
</feature>
<comment type="caution">
    <text evidence="2">The sequence shown here is derived from an EMBL/GenBank/DDBJ whole genome shotgun (WGS) entry which is preliminary data.</text>
</comment>
<dbReference type="Proteomes" id="UP001148838">
    <property type="component" value="Unassembled WGS sequence"/>
</dbReference>
<protein>
    <submittedName>
        <fullName evidence="2">Uncharacterized protein</fullName>
    </submittedName>
</protein>
<keyword evidence="3" id="KW-1185">Reference proteome</keyword>